<feature type="domain" description="PNPLA" evidence="2">
    <location>
        <begin position="8"/>
        <end position="173"/>
    </location>
</feature>
<dbReference type="PANTHER" id="PTHR46394:SF1">
    <property type="entry name" value="PNPLA DOMAIN-CONTAINING PROTEIN"/>
    <property type="match status" value="1"/>
</dbReference>
<dbReference type="SUPFAM" id="SSF52151">
    <property type="entry name" value="FabD/lysophospholipase-like"/>
    <property type="match status" value="1"/>
</dbReference>
<dbReference type="InterPro" id="IPR052580">
    <property type="entry name" value="Lipid_Hydrolase"/>
</dbReference>
<dbReference type="InterPro" id="IPR002641">
    <property type="entry name" value="PNPLA_dom"/>
</dbReference>
<evidence type="ECO:0000259" key="2">
    <source>
        <dbReference type="PROSITE" id="PS51635"/>
    </source>
</evidence>
<reference evidence="3" key="1">
    <citation type="journal article" date="2020" name="Nature">
        <title>Giant virus diversity and host interactions through global metagenomics.</title>
        <authorList>
            <person name="Schulz F."/>
            <person name="Roux S."/>
            <person name="Paez-Espino D."/>
            <person name="Jungbluth S."/>
            <person name="Walsh D.A."/>
            <person name="Denef V.J."/>
            <person name="McMahon K.D."/>
            <person name="Konstantinidis K.T."/>
            <person name="Eloe-Fadrosh E.A."/>
            <person name="Kyrpides N.C."/>
            <person name="Woyke T."/>
        </authorList>
    </citation>
    <scope>NUCLEOTIDE SEQUENCE</scope>
    <source>
        <strain evidence="3">GVMAG-S-ERX556101-89</strain>
    </source>
</reference>
<protein>
    <recommendedName>
        <fullName evidence="2">PNPLA domain-containing protein</fullName>
    </recommendedName>
</protein>
<dbReference type="PROSITE" id="PS51635">
    <property type="entry name" value="PNPLA"/>
    <property type="match status" value="1"/>
</dbReference>
<organism evidence="3">
    <name type="scientific">viral metagenome</name>
    <dbReference type="NCBI Taxonomy" id="1070528"/>
    <lineage>
        <taxon>unclassified sequences</taxon>
        <taxon>metagenomes</taxon>
        <taxon>organismal metagenomes</taxon>
    </lineage>
</organism>
<dbReference type="Gene3D" id="3.40.1090.10">
    <property type="entry name" value="Cytosolic phospholipase A2 catalytic domain"/>
    <property type="match status" value="2"/>
</dbReference>
<dbReference type="GO" id="GO:0006629">
    <property type="term" value="P:lipid metabolic process"/>
    <property type="evidence" value="ECO:0007669"/>
    <property type="project" value="UniProtKB-KW"/>
</dbReference>
<dbReference type="InterPro" id="IPR016035">
    <property type="entry name" value="Acyl_Trfase/lysoPLipase"/>
</dbReference>
<evidence type="ECO:0000313" key="3">
    <source>
        <dbReference type="EMBL" id="QHT38485.1"/>
    </source>
</evidence>
<accession>A0A6C0FI02</accession>
<sequence>MNECFKTLVFSSGGVHGLLLLGAAKELVEQDVISSVTHYIGCSVGSIICGILACKIDPLTVISDYLSLDICDWNNRISPVEGLIKSARFRIFLNNLFGEKMLKDVPSRLTFTTLNLTKKKLLYIDTTTHPNIKLVDAIMMSCSIPFLFPIIKHQNDIIVDGGITDPFPIHKTENPNETLGFNIVAPFFTEGDNPNSWLSISYMIYDAIRAQIRNLQDISKYNVLHIPSIPELKNIIRCSPEEKVFLFHKGKNFTKVYLQAYAERLDMQNNDVNVYQEERDSEIQ</sequence>
<dbReference type="AlphaFoldDB" id="A0A6C0FI02"/>
<evidence type="ECO:0000256" key="1">
    <source>
        <dbReference type="ARBA" id="ARBA00023098"/>
    </source>
</evidence>
<name>A0A6C0FI02_9ZZZZ</name>
<dbReference type="PANTHER" id="PTHR46394">
    <property type="entry name" value="ANNEXIN"/>
    <property type="match status" value="1"/>
</dbReference>
<dbReference type="EMBL" id="MN738831">
    <property type="protein sequence ID" value="QHT38485.1"/>
    <property type="molecule type" value="Genomic_DNA"/>
</dbReference>
<proteinExistence type="predicted"/>
<dbReference type="Pfam" id="PF01734">
    <property type="entry name" value="Patatin"/>
    <property type="match status" value="1"/>
</dbReference>
<keyword evidence="1" id="KW-0443">Lipid metabolism</keyword>